<protein>
    <submittedName>
        <fullName evidence="1">Uncharacterized protein</fullName>
    </submittedName>
</protein>
<proteinExistence type="predicted"/>
<dbReference type="Proteomes" id="UP000031180">
    <property type="component" value="Unassembled WGS sequence"/>
</dbReference>
<name>A0AB34QL39_XANCH</name>
<dbReference type="AlphaFoldDB" id="A0AB34QL39"/>
<dbReference type="EMBL" id="JWTI02000103">
    <property type="protein sequence ID" value="KHS36987.1"/>
    <property type="molecule type" value="Genomic_DNA"/>
</dbReference>
<evidence type="ECO:0000313" key="2">
    <source>
        <dbReference type="Proteomes" id="UP000031180"/>
    </source>
</evidence>
<comment type="caution">
    <text evidence="1">The sequence shown here is derived from an EMBL/GenBank/DDBJ whole genome shotgun (WGS) entry which is preliminary data.</text>
</comment>
<evidence type="ECO:0000313" key="1">
    <source>
        <dbReference type="EMBL" id="KHS36987.1"/>
    </source>
</evidence>
<reference evidence="2" key="1">
    <citation type="submission" date="2015-04" db="EMBL/GenBank/DDBJ databases">
        <title>Genome sequencing of pathogens of bean.</title>
        <authorList>
            <person name="Harrison J.W."/>
            <person name="Aritua V."/>
            <person name="Sapp M."/>
            <person name="Smith J."/>
            <person name="Studholme D.J."/>
        </authorList>
    </citation>
    <scope>NUCLEOTIDE SEQUENCE [LARGE SCALE GENOMIC DNA]</scope>
    <source>
        <strain evidence="2">NCPPB 1138</strain>
    </source>
</reference>
<sequence>MQELQHFEIITFDKHVTGFIPANAFYWAWQQSSSGRCEGYLACFLFSVPVQAVLLFTFINHFNITKQLPQCFEIHSTFTKSFGEYYF</sequence>
<organism evidence="1 2">
    <name type="scientific">Xanthomonas campestris pv. phaseoli</name>
    <dbReference type="NCBI Taxonomy" id="317013"/>
    <lineage>
        <taxon>Bacteria</taxon>
        <taxon>Pseudomonadati</taxon>
        <taxon>Pseudomonadota</taxon>
        <taxon>Gammaproteobacteria</taxon>
        <taxon>Lysobacterales</taxon>
        <taxon>Lysobacteraceae</taxon>
        <taxon>Xanthomonas</taxon>
    </lineage>
</organism>
<accession>A0AB34QL39</accession>
<gene>
    <name evidence="1" type="ORF">RN20_12270</name>
</gene>